<reference evidence="2 3" key="1">
    <citation type="journal article" date="2013" name="J. Microbiol.">
        <title>Mucilaginibacter ginsenosidivorax sp. nov., with ginsenoside converting activity isolated from sediment.</title>
        <authorList>
            <person name="Kim J.K."/>
            <person name="Choi T.E."/>
            <person name="Liu Q.M."/>
            <person name="Park H.Y."/>
            <person name="Yi T.H."/>
            <person name="Yoon M.H."/>
            <person name="Kim S.C."/>
            <person name="Im W.T."/>
        </authorList>
    </citation>
    <scope>NUCLEOTIDE SEQUENCE [LARGE SCALE GENOMIC DNA]</scope>
    <source>
        <strain evidence="2 3">KHI28</strain>
    </source>
</reference>
<protein>
    <submittedName>
        <fullName evidence="2">Transglutaminase family protein</fullName>
    </submittedName>
</protein>
<gene>
    <name evidence="2" type="ORF">FSB76_21075</name>
</gene>
<evidence type="ECO:0000313" key="2">
    <source>
        <dbReference type="EMBL" id="QEC78312.1"/>
    </source>
</evidence>
<dbReference type="Gene3D" id="3.10.620.30">
    <property type="match status" value="1"/>
</dbReference>
<dbReference type="Proteomes" id="UP000321362">
    <property type="component" value="Chromosome"/>
</dbReference>
<dbReference type="SUPFAM" id="SSF54001">
    <property type="entry name" value="Cysteine proteinases"/>
    <property type="match status" value="1"/>
</dbReference>
<keyword evidence="3" id="KW-1185">Reference proteome</keyword>
<dbReference type="RefSeq" id="WP_147056834.1">
    <property type="nucleotide sequence ID" value="NZ_CP042437.1"/>
</dbReference>
<dbReference type="Pfam" id="PF21295">
    <property type="entry name" value="Bact_transglu_N_2"/>
    <property type="match status" value="1"/>
</dbReference>
<sequence length="283" mass="32083">MKFNVFTQMEYVVRAPGTLILNIHALRTPNQTVLNEEFTVDPYVKIEEIISAQGENRLMRFEVYQPGTIKVTYNALVDNFYELTDYSQQQETLVAQLDSSVLPYLNPSRYCQSDKLYRLSHNLFGHITNPFEKVVTLTDWIHNNVQYLSGYSNSQTSAFDTVTEQVGVCRDFAHLGIALCRALTIPARYFTGYAYHLYPADFHACFEAYLGGKWILFDATKLVPLNGLIKIATGRDAADTAIANIFGDVTFTAMQVSCELAPDEHNFEPVYYIHGGYNGLSYL</sequence>
<dbReference type="SMART" id="SM00460">
    <property type="entry name" value="TGc"/>
    <property type="match status" value="1"/>
</dbReference>
<dbReference type="KEGG" id="mgk:FSB76_21075"/>
<dbReference type="PANTHER" id="PTHR33490:SF12">
    <property type="entry name" value="BLL5557 PROTEIN"/>
    <property type="match status" value="1"/>
</dbReference>
<feature type="domain" description="Transglutaminase-like" evidence="1">
    <location>
        <begin position="161"/>
        <end position="221"/>
    </location>
</feature>
<dbReference type="EMBL" id="CP042437">
    <property type="protein sequence ID" value="QEC78312.1"/>
    <property type="molecule type" value="Genomic_DNA"/>
</dbReference>
<name>A0A5B8W5X5_9SPHI</name>
<dbReference type="InterPro" id="IPR002931">
    <property type="entry name" value="Transglutaminase-like"/>
</dbReference>
<dbReference type="Gene3D" id="2.60.40.2250">
    <property type="match status" value="1"/>
</dbReference>
<evidence type="ECO:0000259" key="1">
    <source>
        <dbReference type="SMART" id="SM00460"/>
    </source>
</evidence>
<dbReference type="InterPro" id="IPR038765">
    <property type="entry name" value="Papain-like_cys_pep_sf"/>
</dbReference>
<accession>A0A5B8W5X5</accession>
<dbReference type="Pfam" id="PF01841">
    <property type="entry name" value="Transglut_core"/>
    <property type="match status" value="1"/>
</dbReference>
<dbReference type="InterPro" id="IPR048930">
    <property type="entry name" value="Bact_transglu_N_2"/>
</dbReference>
<proteinExistence type="predicted"/>
<organism evidence="2 3">
    <name type="scientific">Mucilaginibacter ginsenosidivorax</name>
    <dbReference type="NCBI Taxonomy" id="862126"/>
    <lineage>
        <taxon>Bacteria</taxon>
        <taxon>Pseudomonadati</taxon>
        <taxon>Bacteroidota</taxon>
        <taxon>Sphingobacteriia</taxon>
        <taxon>Sphingobacteriales</taxon>
        <taxon>Sphingobacteriaceae</taxon>
        <taxon>Mucilaginibacter</taxon>
    </lineage>
</organism>
<evidence type="ECO:0000313" key="3">
    <source>
        <dbReference type="Proteomes" id="UP000321362"/>
    </source>
</evidence>
<dbReference type="AlphaFoldDB" id="A0A5B8W5X5"/>
<dbReference type="OrthoDB" id="9804872at2"/>
<dbReference type="PANTHER" id="PTHR33490">
    <property type="entry name" value="BLR5614 PROTEIN-RELATED"/>
    <property type="match status" value="1"/>
</dbReference>